<sequence length="95" mass="11372">MNNEPLPDWLKPALDQRFIDLARIASKLEEVALLRQKQSEIERQLKRQLLYTQYKLFLEWEEALNFRHAVEKEWIYYAGLKDGIQLMHVLQASNS</sequence>
<reference evidence="1 2" key="1">
    <citation type="submission" date="2024-02" db="EMBL/GenBank/DDBJ databases">
        <title>A nitrogen-fixing paenibacillus bacterium.</title>
        <authorList>
            <person name="Zhang W.L."/>
            <person name="Chen S.F."/>
        </authorList>
    </citation>
    <scope>NUCLEOTIDE SEQUENCE [LARGE SCALE GENOMIC DNA]</scope>
    <source>
        <strain evidence="1 2">M1</strain>
    </source>
</reference>
<organism evidence="1 2">
    <name type="scientific">Paenibacillus haidiansis</name>
    <dbReference type="NCBI Taxonomy" id="1574488"/>
    <lineage>
        <taxon>Bacteria</taxon>
        <taxon>Bacillati</taxon>
        <taxon>Bacillota</taxon>
        <taxon>Bacilli</taxon>
        <taxon>Bacillales</taxon>
        <taxon>Paenibacillaceae</taxon>
        <taxon>Paenibacillus</taxon>
    </lineage>
</organism>
<dbReference type="Proteomes" id="UP001306950">
    <property type="component" value="Unassembled WGS sequence"/>
</dbReference>
<accession>A0ABU7W0E7</accession>
<evidence type="ECO:0000313" key="2">
    <source>
        <dbReference type="Proteomes" id="UP001306950"/>
    </source>
</evidence>
<dbReference type="EMBL" id="JAZHPZ010000023">
    <property type="protein sequence ID" value="MEF2969118.1"/>
    <property type="molecule type" value="Genomic_DNA"/>
</dbReference>
<dbReference type="RefSeq" id="WP_331849223.1">
    <property type="nucleotide sequence ID" value="NZ_JAZHPZ010000023.1"/>
</dbReference>
<proteinExistence type="predicted"/>
<evidence type="ECO:0000313" key="1">
    <source>
        <dbReference type="EMBL" id="MEF2969118.1"/>
    </source>
</evidence>
<keyword evidence="2" id="KW-1185">Reference proteome</keyword>
<name>A0ABU7W0E7_9BACL</name>
<protein>
    <submittedName>
        <fullName evidence="1">Uncharacterized protein</fullName>
    </submittedName>
</protein>
<comment type="caution">
    <text evidence="1">The sequence shown here is derived from an EMBL/GenBank/DDBJ whole genome shotgun (WGS) entry which is preliminary data.</text>
</comment>
<gene>
    <name evidence="1" type="ORF">V3851_25370</name>
</gene>